<proteinExistence type="predicted"/>
<dbReference type="RefSeq" id="XP_022241160.1">
    <property type="nucleotide sequence ID" value="XM_022385452.1"/>
</dbReference>
<dbReference type="Proteomes" id="UP000694941">
    <property type="component" value="Unplaced"/>
</dbReference>
<dbReference type="RefSeq" id="XP_022241161.1">
    <property type="nucleotide sequence ID" value="XM_022385453.1"/>
</dbReference>
<evidence type="ECO:0000259" key="1">
    <source>
        <dbReference type="PROSITE" id="PS50280"/>
    </source>
</evidence>
<feature type="domain" description="SET" evidence="1">
    <location>
        <begin position="44"/>
        <end position="265"/>
    </location>
</feature>
<dbReference type="Pfam" id="PF00856">
    <property type="entry name" value="SET"/>
    <property type="match status" value="1"/>
</dbReference>
<evidence type="ECO:0000313" key="3">
    <source>
        <dbReference type="RefSeq" id="XP_013774094.1"/>
    </source>
</evidence>
<evidence type="ECO:0000313" key="4">
    <source>
        <dbReference type="RefSeq" id="XP_022241158.1"/>
    </source>
</evidence>
<dbReference type="SUPFAM" id="SSF82199">
    <property type="entry name" value="SET domain"/>
    <property type="match status" value="1"/>
</dbReference>
<evidence type="ECO:0000313" key="5">
    <source>
        <dbReference type="RefSeq" id="XP_022241160.1"/>
    </source>
</evidence>
<dbReference type="PANTHER" id="PTHR13271">
    <property type="entry name" value="UNCHARACTERIZED PUTATIVE METHYLTRANSFERASE"/>
    <property type="match status" value="1"/>
</dbReference>
<dbReference type="RefSeq" id="XP_013774094.1">
    <property type="nucleotide sequence ID" value="XM_013918640.2"/>
</dbReference>
<sequence>MCEMGRTLRRRKWLKAQQACINQHKKSYQQLFSWLRSNGFTMITKLKPALFKDTGRGLMACESVSAGQVIVSLPRNLLITSETVKRSYLLPLLQLYNKELTPEETLSIFVMCEKARGQKSPWLQYFDIIPEFYSTPAYFSQEAIKELPYSLQENVQIQICCLQRSYQKLKGLLLQIENFFPEVKGQLTFKDYRWAWFTVNTRCVYLRAACKGENEGSFALAPFLDLLNHSSHVQVKAGMNQENNCYEIVTLTPFSKYSQVFINYGNHDNRRLLLEYGFILPSNPNDIIQFSSEEIKCAFEKYDQLHVTDEKLSFLRERKLLSSMGCSQEGMTWNLVAALKLLSVRKHSREFWNMVVYEEVELSQQEQKKVAECARFILVNKLKEYEKKAVPKKKSYENLRESFHVRLAQALCREEQNIILKILKELE</sequence>
<dbReference type="InterPro" id="IPR044429">
    <property type="entry name" value="SETD4_SET"/>
</dbReference>
<dbReference type="RefSeq" id="XP_022241162.1">
    <property type="nucleotide sequence ID" value="XM_022385454.1"/>
</dbReference>
<dbReference type="InterPro" id="IPR001214">
    <property type="entry name" value="SET_dom"/>
</dbReference>
<dbReference type="PANTHER" id="PTHR13271:SF151">
    <property type="entry name" value="SET DOMAIN-CONTAINING PROTEIN 4"/>
    <property type="match status" value="1"/>
</dbReference>
<evidence type="ECO:0000313" key="2">
    <source>
        <dbReference type="Proteomes" id="UP000694941"/>
    </source>
</evidence>
<dbReference type="GeneID" id="106459064"/>
<keyword evidence="2" id="KW-1185">Reference proteome</keyword>
<dbReference type="CDD" id="cd19177">
    <property type="entry name" value="SET_SETD4"/>
    <property type="match status" value="1"/>
</dbReference>
<dbReference type="InterPro" id="IPR046341">
    <property type="entry name" value="SET_dom_sf"/>
</dbReference>
<evidence type="ECO:0000313" key="6">
    <source>
        <dbReference type="RefSeq" id="XP_022241161.1"/>
    </source>
</evidence>
<organism evidence="2 3">
    <name type="scientific">Limulus polyphemus</name>
    <name type="common">Atlantic horseshoe crab</name>
    <dbReference type="NCBI Taxonomy" id="6850"/>
    <lineage>
        <taxon>Eukaryota</taxon>
        <taxon>Metazoa</taxon>
        <taxon>Ecdysozoa</taxon>
        <taxon>Arthropoda</taxon>
        <taxon>Chelicerata</taxon>
        <taxon>Merostomata</taxon>
        <taxon>Xiphosura</taxon>
        <taxon>Limulidae</taxon>
        <taxon>Limulus</taxon>
    </lineage>
</organism>
<dbReference type="RefSeq" id="XP_022241158.1">
    <property type="nucleotide sequence ID" value="XM_022385450.1"/>
</dbReference>
<dbReference type="Gene3D" id="3.90.1410.10">
    <property type="entry name" value="set domain protein methyltransferase, domain 1"/>
    <property type="match status" value="1"/>
</dbReference>
<dbReference type="PROSITE" id="PS50280">
    <property type="entry name" value="SET"/>
    <property type="match status" value="1"/>
</dbReference>
<gene>
    <name evidence="3 4 5 6 7" type="primary">LOC106459064</name>
</gene>
<dbReference type="InterPro" id="IPR050600">
    <property type="entry name" value="SETD3_SETD6_MTase"/>
</dbReference>
<accession>A0ABM1B3J7</accession>
<evidence type="ECO:0000313" key="7">
    <source>
        <dbReference type="RefSeq" id="XP_022241162.1"/>
    </source>
</evidence>
<name>A0ABM1B3J7_LIMPO</name>
<protein>
    <submittedName>
        <fullName evidence="3 4">SET domain-containing protein 4-like isoform X1</fullName>
    </submittedName>
</protein>
<reference evidence="3 4" key="1">
    <citation type="submission" date="2025-05" db="UniProtKB">
        <authorList>
            <consortium name="RefSeq"/>
        </authorList>
    </citation>
    <scope>IDENTIFICATION</scope>
    <source>
        <tissue evidence="3 4">Muscle</tissue>
    </source>
</reference>